<evidence type="ECO:0000313" key="2">
    <source>
        <dbReference type="EMBL" id="ABY22099.1"/>
    </source>
</evidence>
<dbReference type="eggNOG" id="COG3371">
    <property type="taxonomic scope" value="Bacteria"/>
</dbReference>
<dbReference type="AlphaFoldDB" id="A9WKU1"/>
<feature type="transmembrane region" description="Helical" evidence="1">
    <location>
        <begin position="54"/>
        <end position="76"/>
    </location>
</feature>
<gene>
    <name evidence="2" type="ordered locus">RSal33209_0344</name>
</gene>
<dbReference type="HOGENOM" id="CLU_1516709_0_0_11"/>
<feature type="transmembrane region" description="Helical" evidence="1">
    <location>
        <begin position="82"/>
        <end position="102"/>
    </location>
</feature>
<keyword evidence="3" id="KW-1185">Reference proteome</keyword>
<sequence length="177" mass="19111">MLPSKLKRKRHKTGNGSSFVLQGLALVLGGMLLSSMMLGVAARVQRAEPPQLQLANWAKALLICSGVGVGLVGIFPEDTIPGLHYLGAALFFVAGSVAQFLLWQIWRGRSRTAWLLLVCGIISALATVIFTVFDLWLKTSGFAGGFFERLIVYPVVLGLSVIGFTVAKGIRAQRKIQ</sequence>
<dbReference type="EMBL" id="CP000910">
    <property type="protein sequence ID" value="ABY22099.1"/>
    <property type="molecule type" value="Genomic_DNA"/>
</dbReference>
<name>A9WKU1_RENSM</name>
<dbReference type="InterPro" id="IPR009339">
    <property type="entry name" value="DUF998"/>
</dbReference>
<feature type="transmembrane region" description="Helical" evidence="1">
    <location>
        <begin position="20"/>
        <end position="42"/>
    </location>
</feature>
<dbReference type="Pfam" id="PF06197">
    <property type="entry name" value="DUF998"/>
    <property type="match status" value="1"/>
</dbReference>
<evidence type="ECO:0000256" key="1">
    <source>
        <dbReference type="SAM" id="Phobius"/>
    </source>
</evidence>
<proteinExistence type="predicted"/>
<keyword evidence="1" id="KW-0472">Membrane</keyword>
<dbReference type="KEGG" id="rsa:RSal33209_0344"/>
<reference evidence="3" key="1">
    <citation type="journal article" date="2008" name="J. Bacteriol.">
        <title>Genome sequence of the fish pathogen Renibacterium salmoninarum suggests reductive evolution away from an environmental Arthrobacter ancestor.</title>
        <authorList>
            <person name="Wiens G.D."/>
            <person name="Rockey D.D."/>
            <person name="Wu Z."/>
            <person name="Chang J."/>
            <person name="Levy R."/>
            <person name="Crane S."/>
            <person name="Chen D.S."/>
            <person name="Capri G.R."/>
            <person name="Burnett J.R."/>
            <person name="Sudheesh P.S."/>
            <person name="Schipma M.J."/>
            <person name="Burd H."/>
            <person name="Bhattacharyya A."/>
            <person name="Rhodes L.D."/>
            <person name="Kaul R."/>
            <person name="Strom M.S."/>
        </authorList>
    </citation>
    <scope>NUCLEOTIDE SEQUENCE [LARGE SCALE GENOMIC DNA]</scope>
    <source>
        <strain evidence="3">ATCC 33209 / DSM 20767 / JCM 11484 / NBRC 15589 / NCIMB 2235</strain>
    </source>
</reference>
<accession>A9WKU1</accession>
<keyword evidence="1" id="KW-1133">Transmembrane helix</keyword>
<keyword evidence="1" id="KW-0812">Transmembrane</keyword>
<feature type="transmembrane region" description="Helical" evidence="1">
    <location>
        <begin position="114"/>
        <end position="137"/>
    </location>
</feature>
<dbReference type="Proteomes" id="UP000002007">
    <property type="component" value="Chromosome"/>
</dbReference>
<dbReference type="STRING" id="288705.RSal33209_0344"/>
<evidence type="ECO:0000313" key="3">
    <source>
        <dbReference type="Proteomes" id="UP000002007"/>
    </source>
</evidence>
<organism evidence="2 3">
    <name type="scientific">Renibacterium salmoninarum (strain ATCC 33209 / DSM 20767 / JCM 11484 / NBRC 15589 / NCIMB 2235)</name>
    <dbReference type="NCBI Taxonomy" id="288705"/>
    <lineage>
        <taxon>Bacteria</taxon>
        <taxon>Bacillati</taxon>
        <taxon>Actinomycetota</taxon>
        <taxon>Actinomycetes</taxon>
        <taxon>Micrococcales</taxon>
        <taxon>Micrococcaceae</taxon>
        <taxon>Renibacterium</taxon>
    </lineage>
</organism>
<feature type="transmembrane region" description="Helical" evidence="1">
    <location>
        <begin position="149"/>
        <end position="167"/>
    </location>
</feature>
<protein>
    <submittedName>
        <fullName evidence="2">Hypothetical membrane protein</fullName>
    </submittedName>
</protein>